<evidence type="ECO:0000313" key="1">
    <source>
        <dbReference type="EMBL" id="RIA84419.1"/>
    </source>
</evidence>
<protein>
    <submittedName>
        <fullName evidence="1">Uncharacterized protein</fullName>
    </submittedName>
</protein>
<organism evidence="1 2">
    <name type="scientific">Glomus cerebriforme</name>
    <dbReference type="NCBI Taxonomy" id="658196"/>
    <lineage>
        <taxon>Eukaryota</taxon>
        <taxon>Fungi</taxon>
        <taxon>Fungi incertae sedis</taxon>
        <taxon>Mucoromycota</taxon>
        <taxon>Glomeromycotina</taxon>
        <taxon>Glomeromycetes</taxon>
        <taxon>Glomerales</taxon>
        <taxon>Glomeraceae</taxon>
        <taxon>Glomus</taxon>
    </lineage>
</organism>
<dbReference type="SUPFAM" id="SSF140996">
    <property type="entry name" value="Hermes dimerisation domain"/>
    <property type="match status" value="1"/>
</dbReference>
<reference evidence="1 2" key="1">
    <citation type="submission" date="2018-06" db="EMBL/GenBank/DDBJ databases">
        <title>Comparative genomics reveals the genomic features of Rhizophagus irregularis, R. cerebriforme, R. diaphanum and Gigaspora rosea, and their symbiotic lifestyle signature.</title>
        <authorList>
            <person name="Morin E."/>
            <person name="San Clemente H."/>
            <person name="Chen E.C.H."/>
            <person name="De La Providencia I."/>
            <person name="Hainaut M."/>
            <person name="Kuo A."/>
            <person name="Kohler A."/>
            <person name="Murat C."/>
            <person name="Tang N."/>
            <person name="Roy S."/>
            <person name="Loubradou J."/>
            <person name="Henrissat B."/>
            <person name="Grigoriev I.V."/>
            <person name="Corradi N."/>
            <person name="Roux C."/>
            <person name="Martin F.M."/>
        </authorList>
    </citation>
    <scope>NUCLEOTIDE SEQUENCE [LARGE SCALE GENOMIC DNA]</scope>
    <source>
        <strain evidence="1 2">DAOM 227022</strain>
    </source>
</reference>
<name>A0A397SHN0_9GLOM</name>
<keyword evidence="2" id="KW-1185">Reference proteome</keyword>
<dbReference type="Proteomes" id="UP000265703">
    <property type="component" value="Unassembled WGS sequence"/>
</dbReference>
<sequence length="279" mass="32828">MWKCFENVDTEEQIGNKEKPLKRCKILDSNRKKCKTFYINDSSIENSINHLLNDHKITKETQKYKENQQKELYQFLTNWIVKDLYPLYVVQNPSFWQLIGELDLTFIIPNEKEVKKVIFNAYNSILPALIEKFNIEARKVKSTFAKATEKLGRSKYVTNSIRTQMLMKIIKIIKPNSLDNQDSYNIDEQEEDVFKGKEQNLILNNDINEPVITFSLLDKVKIRLEIRITDLPTQSQSKPTTRKKKSLMEWLTKDNAGILNKIVEYYQLFKIPLSLDPLA</sequence>
<dbReference type="EMBL" id="QKYT01000494">
    <property type="protein sequence ID" value="RIA84419.1"/>
    <property type="molecule type" value="Genomic_DNA"/>
</dbReference>
<dbReference type="AlphaFoldDB" id="A0A397SHN0"/>
<gene>
    <name evidence="1" type="ORF">C1645_832292</name>
</gene>
<accession>A0A397SHN0</accession>
<dbReference type="OrthoDB" id="2386001at2759"/>
<proteinExistence type="predicted"/>
<evidence type="ECO:0000313" key="2">
    <source>
        <dbReference type="Proteomes" id="UP000265703"/>
    </source>
</evidence>
<comment type="caution">
    <text evidence="1">The sequence shown here is derived from an EMBL/GenBank/DDBJ whole genome shotgun (WGS) entry which is preliminary data.</text>
</comment>